<evidence type="ECO:0000259" key="2">
    <source>
        <dbReference type="Pfam" id="PF20009"/>
    </source>
</evidence>
<feature type="region of interest" description="Disordered" evidence="1">
    <location>
        <begin position="457"/>
        <end position="477"/>
    </location>
</feature>
<comment type="caution">
    <text evidence="3">The sequence shown here is derived from an EMBL/GenBank/DDBJ whole genome shotgun (WGS) entry which is preliminary data.</text>
</comment>
<dbReference type="Gene3D" id="2.60.120.260">
    <property type="entry name" value="Galactose-binding domain-like"/>
    <property type="match status" value="1"/>
</dbReference>
<proteinExistence type="predicted"/>
<dbReference type="Proteomes" id="UP000264492">
    <property type="component" value="Unassembled WGS sequence"/>
</dbReference>
<dbReference type="AlphaFoldDB" id="A0A371K4I8"/>
<accession>A0A371K4I8</accession>
<evidence type="ECO:0000313" key="3">
    <source>
        <dbReference type="EMBL" id="RDZ28782.1"/>
    </source>
</evidence>
<dbReference type="InterPro" id="IPR045474">
    <property type="entry name" value="GEVED"/>
</dbReference>
<keyword evidence="4" id="KW-1185">Reference proteome</keyword>
<evidence type="ECO:0000256" key="1">
    <source>
        <dbReference type="SAM" id="MobiDB-lite"/>
    </source>
</evidence>
<dbReference type="RefSeq" id="WP_147300617.1">
    <property type="nucleotide sequence ID" value="NZ_QTSU01000001.1"/>
</dbReference>
<dbReference type="Pfam" id="PF20009">
    <property type="entry name" value="GEVED"/>
    <property type="match status" value="1"/>
</dbReference>
<feature type="domain" description="GEVED" evidence="2">
    <location>
        <begin position="545"/>
        <end position="625"/>
    </location>
</feature>
<evidence type="ECO:0000313" key="4">
    <source>
        <dbReference type="Proteomes" id="UP000264492"/>
    </source>
</evidence>
<dbReference type="EMBL" id="QTSU01000001">
    <property type="protein sequence ID" value="RDZ28782.1"/>
    <property type="molecule type" value="Genomic_DNA"/>
</dbReference>
<reference evidence="3 4" key="1">
    <citation type="submission" date="2018-08" db="EMBL/GenBank/DDBJ databases">
        <title>Lysobacter sp. zong2l5, whole genome shotgun sequence.</title>
        <authorList>
            <person name="Zhang X."/>
            <person name="Feng G."/>
            <person name="Zhu H."/>
        </authorList>
    </citation>
    <scope>NUCLEOTIDE SEQUENCE [LARGE SCALE GENOMIC DNA]</scope>
    <source>
        <strain evidence="4">zong2l5</strain>
    </source>
</reference>
<name>A0A371K4I8_9GAMM</name>
<dbReference type="OrthoDB" id="6028209at2"/>
<sequence length="1072" mass="108832">MGSSLVRRRPQPVLQCGAVTPVAADTAALRDRLAAAEGWVAGAASWLLAPGSAELSVRPGSRATRDSMVAQGPNRGAAVAAISASLMALSRSAQARTAIDSSRLASSSRMATSNTGVGMAKADGYALGLSQVPTQLRRLRDTEERSIRLGFFIRARTLIERLRHRVAPRAAVHLNRVKFKAAGYGELRSYGRQALEISGRGARTASWHVDSRIVRARIVAAMLSSLTCVLPVAAQVTPVPNTTCGNLNTAEFGGSFGATASFRDLQIPATAGGYSYAGGSNTAAAQYAVFGKAYSANWLPSGYHWQNLFGHTDGSDNDAYLAVNGALTVGMFYRQSVILVAGQQYRLSMFAVNAVNLAGYNSNAPGERPNLEIRVLTPGGTVIATGQTGAIPFRFSGAAWTGPADWTQATVDFTATAAGSYTVEVRNLTTSFNNNDFAIDDITVAPLLEAGCPRDFGDAPDTASGTSQNNYQTLSADGGPRHTLVGGLYLGGAATNEADALQNGTATGDADDTRATAIPNIVLTPGQIIAIPVTVTNTTGENAFLTGFLDFNRDGDFLDTGESLAATVVAANTGAIQTVNLSFTVPNTAVPGVGFARFRLARSSSEIASAAGNAANGEVEDYQVNLLPTVSLTKIWQSGISPNAVTLTIGGGTDITAGSSTAGGATTVARDSFATTGGTATLTETFTNGTTANYVSALSCVKNTDNSPLTVTAGTVTSTSVNFTVTVPSDSLAVCTYTNTRRVRFRLAKAWTSAIAGDVARLEATVGLSTNTVPFTAAAPAATNGAEVIVGAAETATLPAETMTVGTLANYTTTLACDNGATLSGTNGQASGNTVVLPSTLAADALVTCTYTNALRTSTLQLAKAWAAGSLAGNQVTIGASSGGTNNTEAFTATAPTVADSGAAVVVTIGNTITLPAEGGANAVNYTTTVGCTGGHALSGTDGQQTNTLTINSTNPAVCTYTNTLRTTDLSITKTNTPGAGPSDQTDDTVTAGASTAYTVVVSNHGAQAVIGAVVRDAPQAGLNCPAGNVVTCSGVACPGGAITVGDLAAGVVLGALAAGATATFSFNCAVQ</sequence>
<gene>
    <name evidence="3" type="ORF">DX914_06600</name>
</gene>
<feature type="compositionally biased region" description="Polar residues" evidence="1">
    <location>
        <begin position="463"/>
        <end position="475"/>
    </location>
</feature>
<organism evidence="3 4">
    <name type="scientific">Lysobacter silvisoli</name>
    <dbReference type="NCBI Taxonomy" id="2293254"/>
    <lineage>
        <taxon>Bacteria</taxon>
        <taxon>Pseudomonadati</taxon>
        <taxon>Pseudomonadota</taxon>
        <taxon>Gammaproteobacteria</taxon>
        <taxon>Lysobacterales</taxon>
        <taxon>Lysobacteraceae</taxon>
        <taxon>Lysobacter</taxon>
    </lineage>
</organism>
<protein>
    <submittedName>
        <fullName evidence="3">DUF11 domain-containing protein</fullName>
    </submittedName>
</protein>